<dbReference type="PANTHER" id="PTHR21085:SF0">
    <property type="entry name" value="CHORISMATE SYNTHASE"/>
    <property type="match status" value="1"/>
</dbReference>
<evidence type="ECO:0000256" key="10">
    <source>
        <dbReference type="ARBA" id="ARBA00023239"/>
    </source>
</evidence>
<feature type="binding site" evidence="11">
    <location>
        <begin position="125"/>
        <end position="127"/>
    </location>
    <ligand>
        <name>FMN</name>
        <dbReference type="ChEBI" id="CHEBI:58210"/>
    </ligand>
</feature>
<feature type="binding site" evidence="11">
    <location>
        <position position="47"/>
    </location>
    <ligand>
        <name>NADP(+)</name>
        <dbReference type="ChEBI" id="CHEBI:58349"/>
    </ligand>
</feature>
<reference evidence="13 14" key="1">
    <citation type="submission" date="2016-10" db="EMBL/GenBank/DDBJ databases">
        <authorList>
            <person name="de Groot N.N."/>
        </authorList>
    </citation>
    <scope>NUCLEOTIDE SEQUENCE [LARGE SCALE GENOMIC DNA]</scope>
    <source>
        <strain evidence="13 14">DSM 12271</strain>
    </source>
</reference>
<comment type="cofactor">
    <cofactor evidence="11 12">
        <name>FMNH2</name>
        <dbReference type="ChEBI" id="CHEBI:57618"/>
    </cofactor>
    <text evidence="11 12">Reduced FMN (FMNH(2)).</text>
</comment>
<keyword evidence="5 11" id="KW-0285">Flavoprotein</keyword>
<evidence type="ECO:0000256" key="5">
    <source>
        <dbReference type="ARBA" id="ARBA00022630"/>
    </source>
</evidence>
<dbReference type="EMBL" id="FOKI01000035">
    <property type="protein sequence ID" value="SFB36698.1"/>
    <property type="molecule type" value="Genomic_DNA"/>
</dbReference>
<dbReference type="GO" id="GO:0010181">
    <property type="term" value="F:FMN binding"/>
    <property type="evidence" value="ECO:0007669"/>
    <property type="project" value="TreeGrafter"/>
</dbReference>
<feature type="binding site" evidence="11">
    <location>
        <position position="331"/>
    </location>
    <ligand>
        <name>FMN</name>
        <dbReference type="ChEBI" id="CHEBI:58210"/>
    </ligand>
</feature>
<feature type="binding site" evidence="11">
    <location>
        <position position="289"/>
    </location>
    <ligand>
        <name>FMN</name>
        <dbReference type="ChEBI" id="CHEBI:58210"/>
    </ligand>
</feature>
<evidence type="ECO:0000313" key="14">
    <source>
        <dbReference type="Proteomes" id="UP000198619"/>
    </source>
</evidence>
<keyword evidence="10 11" id="KW-0456">Lyase</keyword>
<evidence type="ECO:0000256" key="12">
    <source>
        <dbReference type="RuleBase" id="RU000605"/>
    </source>
</evidence>
<keyword evidence="6 11" id="KW-0288">FMN</keyword>
<dbReference type="PROSITE" id="PS00787">
    <property type="entry name" value="CHORISMATE_SYNTHASE_1"/>
    <property type="match status" value="1"/>
</dbReference>
<dbReference type="RefSeq" id="WP_090042690.1">
    <property type="nucleotide sequence ID" value="NZ_FOKI01000035.1"/>
</dbReference>
<keyword evidence="4 11" id="KW-0028">Amino-acid biosynthesis</keyword>
<keyword evidence="14" id="KW-1185">Reference proteome</keyword>
<evidence type="ECO:0000256" key="11">
    <source>
        <dbReference type="HAMAP-Rule" id="MF_00300"/>
    </source>
</evidence>
<evidence type="ECO:0000256" key="1">
    <source>
        <dbReference type="ARBA" id="ARBA00005044"/>
    </source>
</evidence>
<evidence type="ECO:0000256" key="8">
    <source>
        <dbReference type="ARBA" id="ARBA00022857"/>
    </source>
</evidence>
<comment type="function">
    <text evidence="11">Catalyzes the anti-1,4-elimination of the C-3 phosphate and the C-6 proR hydrogen from 5-enolpyruvylshikimate-3-phosphate (EPSP) to yield chorismate, which is the branch point compound that serves as the starting substrate for the three terminal pathways of aromatic amino acid biosynthesis. This reaction introduces a second double bond into the aromatic ring system.</text>
</comment>
<gene>
    <name evidence="11" type="primary">aroC</name>
    <name evidence="13" type="ORF">SAMN04488528_103526</name>
</gene>
<dbReference type="PIRSF" id="PIRSF001456">
    <property type="entry name" value="Chorismate_synth"/>
    <property type="match status" value="1"/>
</dbReference>
<dbReference type="GO" id="GO:0009073">
    <property type="term" value="P:aromatic amino acid family biosynthetic process"/>
    <property type="evidence" value="ECO:0007669"/>
    <property type="project" value="UniProtKB-KW"/>
</dbReference>
<dbReference type="STRING" id="84698.SAMN04488528_103526"/>
<dbReference type="CDD" id="cd07304">
    <property type="entry name" value="Chorismate_synthase"/>
    <property type="match status" value="1"/>
</dbReference>
<keyword evidence="9 11" id="KW-0057">Aromatic amino acid biosynthesis</keyword>
<name>A0A1I1AJL6_9CLOT</name>
<dbReference type="Gene3D" id="3.60.150.10">
    <property type="entry name" value="Chorismate synthase AroC"/>
    <property type="match status" value="1"/>
</dbReference>
<evidence type="ECO:0000256" key="6">
    <source>
        <dbReference type="ARBA" id="ARBA00022643"/>
    </source>
</evidence>
<dbReference type="EC" id="4.2.3.5" evidence="3 11"/>
<proteinExistence type="inferred from homology"/>
<dbReference type="NCBIfam" id="NF003793">
    <property type="entry name" value="PRK05382.1"/>
    <property type="match status" value="1"/>
</dbReference>
<organism evidence="13 14">
    <name type="scientific">Clostridium frigidicarnis</name>
    <dbReference type="NCBI Taxonomy" id="84698"/>
    <lineage>
        <taxon>Bacteria</taxon>
        <taxon>Bacillati</taxon>
        <taxon>Bacillota</taxon>
        <taxon>Clostridia</taxon>
        <taxon>Eubacteriales</taxon>
        <taxon>Clostridiaceae</taxon>
        <taxon>Clostridium</taxon>
    </lineage>
</organism>
<comment type="similarity">
    <text evidence="2 11 12">Belongs to the chorismate synthase family.</text>
</comment>
<evidence type="ECO:0000256" key="4">
    <source>
        <dbReference type="ARBA" id="ARBA00022605"/>
    </source>
</evidence>
<dbReference type="Proteomes" id="UP000198619">
    <property type="component" value="Unassembled WGS sequence"/>
</dbReference>
<evidence type="ECO:0000256" key="3">
    <source>
        <dbReference type="ARBA" id="ARBA00013036"/>
    </source>
</evidence>
<dbReference type="GO" id="GO:0008652">
    <property type="term" value="P:amino acid biosynthetic process"/>
    <property type="evidence" value="ECO:0007669"/>
    <property type="project" value="UniProtKB-KW"/>
</dbReference>
<dbReference type="NCBIfam" id="TIGR00033">
    <property type="entry name" value="aroC"/>
    <property type="match status" value="1"/>
</dbReference>
<comment type="caution">
    <text evidence="11">Lacks conserved residue(s) required for the propagation of feature annotation.</text>
</comment>
<dbReference type="PANTHER" id="PTHR21085">
    <property type="entry name" value="CHORISMATE SYNTHASE"/>
    <property type="match status" value="1"/>
</dbReference>
<dbReference type="OrthoDB" id="9771806at2"/>
<dbReference type="UniPathway" id="UPA00053">
    <property type="reaction ID" value="UER00090"/>
</dbReference>
<dbReference type="HAMAP" id="MF_00300">
    <property type="entry name" value="Chorismate_synth"/>
    <property type="match status" value="1"/>
</dbReference>
<dbReference type="PROSITE" id="PS00789">
    <property type="entry name" value="CHORISMATE_SYNTHASE_3"/>
    <property type="match status" value="1"/>
</dbReference>
<comment type="subunit">
    <text evidence="11">Homotetramer.</text>
</comment>
<accession>A0A1I1AJL6</accession>
<dbReference type="PROSITE" id="PS00788">
    <property type="entry name" value="CHORISMATE_SYNTHASE_2"/>
    <property type="match status" value="1"/>
</dbReference>
<dbReference type="InterPro" id="IPR000453">
    <property type="entry name" value="Chorismate_synth"/>
</dbReference>
<dbReference type="Pfam" id="PF01264">
    <property type="entry name" value="Chorismate_synt"/>
    <property type="match status" value="1"/>
</dbReference>
<dbReference type="InterPro" id="IPR035904">
    <property type="entry name" value="Chorismate_synth_AroC_sf"/>
</dbReference>
<sequence length="356" mass="38476">MSGIWGNKFKISIFGESHGAAIGVTIDGLPSGLKINLNNIENEMERRAPGRNSISTSRKESDKFEIISGFFNGYTTGTPLTAIIRNNDKKSKDYLMLSHVMRPSHGDYSGFLKYNGFNDYRGGGHFSGRITAPIVLAGAIAKEILRNKGIEIVSRIKSIKNISDEEIDICNPPMDKLLLLKNKGLAVLNDENASLMKEEILNAKKQGDSVGGVIQCIINGLSGGVGEPFFDSLESTIAHLAFSVPAVKGIEFGRGFDITKFNGSQINDEYYYDGEVVKASSNNNGGIVGGITNGMPISFNVAIKPTASILKEQNTVDIKEKINTKLAIEGRHDPCIVQRAIPVIEAISAIAIAELI</sequence>
<protein>
    <recommendedName>
        <fullName evidence="3 11">Chorismate synthase</fullName>
        <shortName evidence="11">CS</shortName>
        <ecNumber evidence="3 11">4.2.3.5</ecNumber>
    </recommendedName>
    <alternativeName>
        <fullName evidence="11">5-enolpyruvylshikimate-3-phosphate phospholyase</fullName>
    </alternativeName>
</protein>
<evidence type="ECO:0000313" key="13">
    <source>
        <dbReference type="EMBL" id="SFB36698.1"/>
    </source>
</evidence>
<dbReference type="GO" id="GO:0004107">
    <property type="term" value="F:chorismate synthase activity"/>
    <property type="evidence" value="ECO:0007669"/>
    <property type="project" value="UniProtKB-UniRule"/>
</dbReference>
<dbReference type="GO" id="GO:0005829">
    <property type="term" value="C:cytosol"/>
    <property type="evidence" value="ECO:0007669"/>
    <property type="project" value="TreeGrafter"/>
</dbReference>
<evidence type="ECO:0000256" key="9">
    <source>
        <dbReference type="ARBA" id="ARBA00023141"/>
    </source>
</evidence>
<dbReference type="GO" id="GO:0009423">
    <property type="term" value="P:chorismate biosynthetic process"/>
    <property type="evidence" value="ECO:0007669"/>
    <property type="project" value="UniProtKB-UniRule"/>
</dbReference>
<keyword evidence="7 11" id="KW-0274">FAD</keyword>
<evidence type="ECO:0000256" key="2">
    <source>
        <dbReference type="ARBA" id="ARBA00008014"/>
    </source>
</evidence>
<dbReference type="AlphaFoldDB" id="A0A1I1AJL6"/>
<feature type="binding site" evidence="11">
    <location>
        <begin position="304"/>
        <end position="308"/>
    </location>
    <ligand>
        <name>FMN</name>
        <dbReference type="ChEBI" id="CHEBI:58210"/>
    </ligand>
</feature>
<dbReference type="SUPFAM" id="SSF103263">
    <property type="entry name" value="Chorismate synthase, AroC"/>
    <property type="match status" value="1"/>
</dbReference>
<dbReference type="InterPro" id="IPR020541">
    <property type="entry name" value="Chorismate_synthase_CS"/>
</dbReference>
<comment type="catalytic activity">
    <reaction evidence="11 12">
        <text>5-O-(1-carboxyvinyl)-3-phosphoshikimate = chorismate + phosphate</text>
        <dbReference type="Rhea" id="RHEA:21020"/>
        <dbReference type="ChEBI" id="CHEBI:29748"/>
        <dbReference type="ChEBI" id="CHEBI:43474"/>
        <dbReference type="ChEBI" id="CHEBI:57701"/>
        <dbReference type="EC" id="4.2.3.5"/>
    </reaction>
</comment>
<evidence type="ECO:0000256" key="7">
    <source>
        <dbReference type="ARBA" id="ARBA00022827"/>
    </source>
</evidence>
<comment type="pathway">
    <text evidence="1 11 12">Metabolic intermediate biosynthesis; chorismate biosynthesis; chorismate from D-erythrose 4-phosphate and phosphoenolpyruvate: step 7/7.</text>
</comment>
<keyword evidence="8 11" id="KW-0521">NADP</keyword>